<keyword evidence="2" id="KW-1185">Reference proteome</keyword>
<dbReference type="Proteomes" id="UP001386955">
    <property type="component" value="Unassembled WGS sequence"/>
</dbReference>
<name>A0AAN9SC10_PSOTE</name>
<proteinExistence type="predicted"/>
<dbReference type="AlphaFoldDB" id="A0AAN9SC10"/>
<evidence type="ECO:0000313" key="2">
    <source>
        <dbReference type="Proteomes" id="UP001386955"/>
    </source>
</evidence>
<organism evidence="1 2">
    <name type="scientific">Psophocarpus tetragonolobus</name>
    <name type="common">Winged bean</name>
    <name type="synonym">Dolichos tetragonolobus</name>
    <dbReference type="NCBI Taxonomy" id="3891"/>
    <lineage>
        <taxon>Eukaryota</taxon>
        <taxon>Viridiplantae</taxon>
        <taxon>Streptophyta</taxon>
        <taxon>Embryophyta</taxon>
        <taxon>Tracheophyta</taxon>
        <taxon>Spermatophyta</taxon>
        <taxon>Magnoliopsida</taxon>
        <taxon>eudicotyledons</taxon>
        <taxon>Gunneridae</taxon>
        <taxon>Pentapetalae</taxon>
        <taxon>rosids</taxon>
        <taxon>fabids</taxon>
        <taxon>Fabales</taxon>
        <taxon>Fabaceae</taxon>
        <taxon>Papilionoideae</taxon>
        <taxon>50 kb inversion clade</taxon>
        <taxon>NPAAA clade</taxon>
        <taxon>indigoferoid/millettioid clade</taxon>
        <taxon>Phaseoleae</taxon>
        <taxon>Psophocarpus</taxon>
    </lineage>
</organism>
<protein>
    <submittedName>
        <fullName evidence="1">Uncharacterized protein</fullName>
    </submittedName>
</protein>
<reference evidence="1 2" key="1">
    <citation type="submission" date="2024-01" db="EMBL/GenBank/DDBJ databases">
        <title>The genomes of 5 underutilized Papilionoideae crops provide insights into root nodulation and disease resistanc.</title>
        <authorList>
            <person name="Jiang F."/>
        </authorList>
    </citation>
    <scope>NUCLEOTIDE SEQUENCE [LARGE SCALE GENOMIC DNA]</scope>
    <source>
        <strain evidence="1">DUOXIRENSHENG_FW03</strain>
        <tissue evidence="1">Leaves</tissue>
    </source>
</reference>
<gene>
    <name evidence="1" type="ORF">VNO78_22026</name>
</gene>
<dbReference type="EMBL" id="JAYMYS010000005">
    <property type="protein sequence ID" value="KAK7393469.1"/>
    <property type="molecule type" value="Genomic_DNA"/>
</dbReference>
<sequence length="81" mass="9084">MSAFWSLHYGLSCSNITSVMLLVTEINVNVNLLGRNSPRSSATEFTGSGQYMDYYPIEVVVSHASLVLRCNYYSWEPVKGE</sequence>
<evidence type="ECO:0000313" key="1">
    <source>
        <dbReference type="EMBL" id="KAK7393469.1"/>
    </source>
</evidence>
<accession>A0AAN9SC10</accession>
<comment type="caution">
    <text evidence="1">The sequence shown here is derived from an EMBL/GenBank/DDBJ whole genome shotgun (WGS) entry which is preliminary data.</text>
</comment>